<evidence type="ECO:0000313" key="2">
    <source>
        <dbReference type="Proteomes" id="UP001151760"/>
    </source>
</evidence>
<evidence type="ECO:0000313" key="1">
    <source>
        <dbReference type="EMBL" id="GJT82238.1"/>
    </source>
</evidence>
<dbReference type="EMBL" id="BQNB010019149">
    <property type="protein sequence ID" value="GJT82238.1"/>
    <property type="molecule type" value="Genomic_DNA"/>
</dbReference>
<reference evidence="1" key="2">
    <citation type="submission" date="2022-01" db="EMBL/GenBank/DDBJ databases">
        <authorList>
            <person name="Yamashiro T."/>
            <person name="Shiraishi A."/>
            <person name="Satake H."/>
            <person name="Nakayama K."/>
        </authorList>
    </citation>
    <scope>NUCLEOTIDE SEQUENCE</scope>
</reference>
<gene>
    <name evidence="1" type="ORF">Tco_1056580</name>
</gene>
<reference evidence="1" key="1">
    <citation type="journal article" date="2022" name="Int. J. Mol. Sci.">
        <title>Draft Genome of Tanacetum Coccineum: Genomic Comparison of Closely Related Tanacetum-Family Plants.</title>
        <authorList>
            <person name="Yamashiro T."/>
            <person name="Shiraishi A."/>
            <person name="Nakayama K."/>
            <person name="Satake H."/>
        </authorList>
    </citation>
    <scope>NUCLEOTIDE SEQUENCE</scope>
</reference>
<keyword evidence="2" id="KW-1185">Reference proteome</keyword>
<protein>
    <submittedName>
        <fullName evidence="1">Uncharacterized protein</fullName>
    </submittedName>
</protein>
<accession>A0ABQ5H574</accession>
<name>A0ABQ5H574_9ASTR</name>
<proteinExistence type="predicted"/>
<comment type="caution">
    <text evidence="1">The sequence shown here is derived from an EMBL/GenBank/DDBJ whole genome shotgun (WGS) entry which is preliminary data.</text>
</comment>
<sequence length="117" mass="13531">MCLPELQQTTLKPSFRRHECMMLYGRAPLMGDAKALEKVLVREEVIKFVTKYANAISLIRIEDDADKECGDFIDKEAVEQIKVAEKEKVVEDVEDNESDRSMNEDSTIWDKYVDKLT</sequence>
<dbReference type="Proteomes" id="UP001151760">
    <property type="component" value="Unassembled WGS sequence"/>
</dbReference>
<organism evidence="1 2">
    <name type="scientific">Tanacetum coccineum</name>
    <dbReference type="NCBI Taxonomy" id="301880"/>
    <lineage>
        <taxon>Eukaryota</taxon>
        <taxon>Viridiplantae</taxon>
        <taxon>Streptophyta</taxon>
        <taxon>Embryophyta</taxon>
        <taxon>Tracheophyta</taxon>
        <taxon>Spermatophyta</taxon>
        <taxon>Magnoliopsida</taxon>
        <taxon>eudicotyledons</taxon>
        <taxon>Gunneridae</taxon>
        <taxon>Pentapetalae</taxon>
        <taxon>asterids</taxon>
        <taxon>campanulids</taxon>
        <taxon>Asterales</taxon>
        <taxon>Asteraceae</taxon>
        <taxon>Asteroideae</taxon>
        <taxon>Anthemideae</taxon>
        <taxon>Anthemidinae</taxon>
        <taxon>Tanacetum</taxon>
    </lineage>
</organism>